<proteinExistence type="predicted"/>
<evidence type="ECO:0000313" key="1">
    <source>
        <dbReference type="EMBL" id="ABQ22129.1"/>
    </source>
</evidence>
<dbReference type="KEGG" id="vcr:VC395_0451"/>
<accession>A0A0H3ANJ3</accession>
<dbReference type="EMBL" id="CP000627">
    <property type="protein sequence ID" value="ABQ22129.1"/>
    <property type="molecule type" value="Genomic_DNA"/>
</dbReference>
<dbReference type="OrthoDB" id="5918883at2"/>
<protein>
    <submittedName>
        <fullName evidence="1">MSHA biogenesis protein MshF</fullName>
    </submittedName>
</protein>
<dbReference type="Proteomes" id="UP000000249">
    <property type="component" value="Chromosome 1"/>
</dbReference>
<reference evidence="1 2" key="1">
    <citation type="submission" date="2007-03" db="EMBL/GenBank/DDBJ databases">
        <authorList>
            <person name="Heidelberg J."/>
        </authorList>
    </citation>
    <scope>NUCLEOTIDE SEQUENCE [LARGE SCALE GENOMIC DNA]</scope>
    <source>
        <strain evidence="2">ATCC 39541 / Classical Ogawa 395 / O395</strain>
    </source>
</reference>
<gene>
    <name evidence="1" type="primary">mshF</name>
    <name evidence="1" type="ordered locus">VC0395_A2825</name>
</gene>
<name>A0A0H3ANJ3_VIBC3</name>
<dbReference type="eggNOG" id="ENOG50309PZ">
    <property type="taxonomic scope" value="Bacteria"/>
</dbReference>
<dbReference type="PATRIC" id="fig|345073.21.peg.438"/>
<sequence>MKIGFERVRFVLWFVLVVVLLTAMFSVWRSMFSDMLHTALEMTRLQLIDRANTYKQEWVLQGRPALLQIEQAEIPMQHGWVFPKLDQGVDCEKVLFLLYPDRKVLDWLPRVTALQRANGYQCRYQYGDRVQLDVELKDRYFAINASFLMR</sequence>
<dbReference type="KEGG" id="vco:VC0395_A2825"/>
<organism evidence="1 2">
    <name type="scientific">Vibrio cholerae serotype O1 (strain ATCC 39541 / Classical Ogawa 395 / O395)</name>
    <dbReference type="NCBI Taxonomy" id="345073"/>
    <lineage>
        <taxon>Bacteria</taxon>
        <taxon>Pseudomonadati</taxon>
        <taxon>Pseudomonadota</taxon>
        <taxon>Gammaproteobacteria</taxon>
        <taxon>Vibrionales</taxon>
        <taxon>Vibrionaceae</taxon>
        <taxon>Vibrio</taxon>
    </lineage>
</organism>
<dbReference type="RefSeq" id="WP_000689647.1">
    <property type="nucleotide sequence ID" value="NC_009457.1"/>
</dbReference>
<evidence type="ECO:0000313" key="2">
    <source>
        <dbReference type="Proteomes" id="UP000000249"/>
    </source>
</evidence>
<dbReference type="AlphaFoldDB" id="A0A0H3ANJ3"/>